<dbReference type="Proteomes" id="UP000639051">
    <property type="component" value="Unassembled WGS sequence"/>
</dbReference>
<gene>
    <name evidence="1" type="ORF">JJE72_00870</name>
</gene>
<proteinExistence type="predicted"/>
<protein>
    <submittedName>
        <fullName evidence="1">Uncharacterized protein</fullName>
    </submittedName>
</protein>
<dbReference type="EMBL" id="JAERRC010000005">
    <property type="protein sequence ID" value="MBL0704054.1"/>
    <property type="molecule type" value="Genomic_DNA"/>
</dbReference>
<evidence type="ECO:0000313" key="1">
    <source>
        <dbReference type="EMBL" id="MBL0704054.1"/>
    </source>
</evidence>
<evidence type="ECO:0000313" key="2">
    <source>
        <dbReference type="Proteomes" id="UP000639051"/>
    </source>
</evidence>
<comment type="caution">
    <text evidence="1">The sequence shown here is derived from an EMBL/GenBank/DDBJ whole genome shotgun (WGS) entry which is preliminary data.</text>
</comment>
<name>A0ABS1JXI0_9MICC</name>
<accession>A0ABS1JXI0</accession>
<keyword evidence="2" id="KW-1185">Reference proteome</keyword>
<dbReference type="RefSeq" id="WP_189694739.1">
    <property type="nucleotide sequence ID" value="NZ_BNCM01000013.1"/>
</dbReference>
<sequence>MKLLEELGQPVPDGVRDLAEAVPGRPARRPALAEVPDADERGLVRELADRTSLPEAEVEAIVAAISALAEE</sequence>
<reference evidence="1 2" key="1">
    <citation type="submission" date="2021-01" db="EMBL/GenBank/DDBJ databases">
        <title>Genome public.</title>
        <authorList>
            <person name="Liu C."/>
            <person name="Sun Q."/>
        </authorList>
    </citation>
    <scope>NUCLEOTIDE SEQUENCE [LARGE SCALE GENOMIC DNA]</scope>
    <source>
        <strain evidence="1 2">JC656</strain>
    </source>
</reference>
<organism evidence="1 2">
    <name type="scientific">Sinomonas cellulolyticus</name>
    <dbReference type="NCBI Taxonomy" id="2801916"/>
    <lineage>
        <taxon>Bacteria</taxon>
        <taxon>Bacillati</taxon>
        <taxon>Actinomycetota</taxon>
        <taxon>Actinomycetes</taxon>
        <taxon>Micrococcales</taxon>
        <taxon>Micrococcaceae</taxon>
        <taxon>Sinomonas</taxon>
    </lineage>
</organism>